<dbReference type="InterPro" id="IPR002300">
    <property type="entry name" value="aa-tRNA-synth_Ia"/>
</dbReference>
<feature type="region of interest" description="Disordered" evidence="13">
    <location>
        <begin position="621"/>
        <end position="640"/>
    </location>
</feature>
<organism evidence="16 17">
    <name type="scientific">Stachybotrys chartarum (strain CBS 109288 / IBT 7711)</name>
    <name type="common">Toxic black mold</name>
    <name type="synonym">Stilbospora chartarum</name>
    <dbReference type="NCBI Taxonomy" id="1280523"/>
    <lineage>
        <taxon>Eukaryota</taxon>
        <taxon>Fungi</taxon>
        <taxon>Dikarya</taxon>
        <taxon>Ascomycota</taxon>
        <taxon>Pezizomycotina</taxon>
        <taxon>Sordariomycetes</taxon>
        <taxon>Hypocreomycetidae</taxon>
        <taxon>Hypocreales</taxon>
        <taxon>Stachybotryaceae</taxon>
        <taxon>Stachybotrys</taxon>
    </lineage>
</organism>
<evidence type="ECO:0000256" key="7">
    <source>
        <dbReference type="ARBA" id="ARBA00022917"/>
    </source>
</evidence>
<dbReference type="CDD" id="cd07960">
    <property type="entry name" value="Anticodon_Ia_Ile_BEm"/>
    <property type="match status" value="1"/>
</dbReference>
<dbReference type="Gene3D" id="3.40.50.620">
    <property type="entry name" value="HUPs"/>
    <property type="match status" value="2"/>
</dbReference>
<dbReference type="OrthoDB" id="10264412at2759"/>
<dbReference type="InterPro" id="IPR033708">
    <property type="entry name" value="Anticodon_Ile_BEm"/>
</dbReference>
<dbReference type="Pfam" id="PF00133">
    <property type="entry name" value="tRNA-synt_1"/>
    <property type="match status" value="1"/>
</dbReference>
<feature type="region of interest" description="Disordered" evidence="13">
    <location>
        <begin position="1"/>
        <end position="22"/>
    </location>
</feature>
<feature type="domain" description="Methionyl/Valyl/Leucyl/Isoleucyl-tRNA synthetase anticodon-binding" evidence="15">
    <location>
        <begin position="706"/>
        <end position="861"/>
    </location>
</feature>
<dbReference type="Gene3D" id="1.10.10.830">
    <property type="entry name" value="Ile-tRNA synthetase CP2 domain-like"/>
    <property type="match status" value="1"/>
</dbReference>
<dbReference type="Proteomes" id="UP000028045">
    <property type="component" value="Unassembled WGS sequence"/>
</dbReference>
<dbReference type="NCBIfam" id="TIGR00392">
    <property type="entry name" value="ileS"/>
    <property type="match status" value="1"/>
</dbReference>
<dbReference type="PANTHER" id="PTHR42765:SF1">
    <property type="entry name" value="ISOLEUCINE--TRNA LIGASE, MITOCHONDRIAL"/>
    <property type="match status" value="1"/>
</dbReference>
<dbReference type="InterPro" id="IPR009080">
    <property type="entry name" value="tRNAsynth_Ia_anticodon-bd"/>
</dbReference>
<gene>
    <name evidence="16" type="ORF">S7711_09834</name>
</gene>
<evidence type="ECO:0000256" key="6">
    <source>
        <dbReference type="ARBA" id="ARBA00022840"/>
    </source>
</evidence>
<dbReference type="AlphaFoldDB" id="A0A084AKG1"/>
<comment type="subcellular location">
    <subcellularLocation>
        <location evidence="1">Mitochondrion</location>
    </subcellularLocation>
</comment>
<dbReference type="InterPro" id="IPR002301">
    <property type="entry name" value="Ile-tRNA-ligase"/>
</dbReference>
<dbReference type="Gene3D" id="3.90.740.10">
    <property type="entry name" value="Valyl/Leucyl/Isoleucyl-tRNA synthetase, editing domain"/>
    <property type="match status" value="1"/>
</dbReference>
<keyword evidence="5 12" id="KW-0547">Nucleotide-binding</keyword>
<dbReference type="EMBL" id="KL648686">
    <property type="protein sequence ID" value="KEY65790.1"/>
    <property type="molecule type" value="Genomic_DNA"/>
</dbReference>
<evidence type="ECO:0000256" key="3">
    <source>
        <dbReference type="ARBA" id="ARBA00013165"/>
    </source>
</evidence>
<evidence type="ECO:0000256" key="5">
    <source>
        <dbReference type="ARBA" id="ARBA00022741"/>
    </source>
</evidence>
<dbReference type="GO" id="GO:0002161">
    <property type="term" value="F:aminoacyl-tRNA deacylase activity"/>
    <property type="evidence" value="ECO:0007669"/>
    <property type="project" value="InterPro"/>
</dbReference>
<evidence type="ECO:0000256" key="11">
    <source>
        <dbReference type="ARBA" id="ARBA00068280"/>
    </source>
</evidence>
<dbReference type="PROSITE" id="PS00178">
    <property type="entry name" value="AA_TRNA_LIGASE_I"/>
    <property type="match status" value="1"/>
</dbReference>
<name>A0A084AKG1_STACB</name>
<sequence length="978" mass="109205">MAASWKKSLNLPKSSFPNRPDPKLHSQFLSRCSESFYEWQSDNRPRENPYILHDGPPYANGPLHLGHAMNKVLKDIILRAQVQRGRRVVYRPSWDCHGLPIEMKALKTKSFRSISPGEIRDIAKRLASKTVQKQMKSFQSFGIAADWDKRWTTMDPAYEIRQLRVFQRMVRGGLIYRRRKPVYWSISSLTALAEAELDYRDDHESTAAYVRFPVLSDLSEVPGLSALDGPLYAAIWTTTPWTLPANQAIGVHKDMSYTVLRVDKYNLLVAQSRVDAITEILRTADSVEVVVDSIPGTELVGLKYRNKLHGKESPLQPIIDADFVTGDSGTGLVHLAPGHGQLDFEACSALGIEALAPINDEGIFTAEAYPDDPEKLTLAPSILDGGHQSVLDLVGDDVLAVHALKHKYPYDWRTKKPVIIRATAQWFADVESIKRAALGSLDEVEFFPASSKGRLRSFVKARSEWCISRQRSWGVPIPALYDENGEAVMTDASIEHIIAIMQQRGSDAWFTDSPDEPAWIPPSLQGKFRRGTDTMDVWFDSGSSWAENGRPADVYLEGTDQHRGWFQSSLLTYVAAQTSESVPEGEIAAPFKKLITHGFVLDANGRKMSKSIGNTVTPEEIMDGTLVGPTPTKKTKGKGLTLSLDPLGPDALRLWVASSDYKTDIQIGAVVMGHIHSTLIKYRNTIKMLAGSLHPTKPGSPITKLDQIALVQLEDTMNEVGKAFDAHEYSRAIKAINQWLATDLSAFYLEAVKDRLYCGDGGGVLLPIFMGFLRMLAPITPVLVEEAWESRPDWLKEHAHLISPARQLYHDPLVPEGNLPMEANQIRQDLPTLNAVHDAVKAQLEQARKRKVIGSSLESTVILQIENGHNTLEVLRRYSDELDAMFVVSGVGINTELPTDMDWHVTELAQGNDEWYRVHVVPATQDKCGRCWRYVAPKKNSICQRCDEQLMRRGPLDGSVKRALDAVKVAERTGIVFR</sequence>
<dbReference type="SUPFAM" id="SSF50677">
    <property type="entry name" value="ValRS/IleRS/LeuRS editing domain"/>
    <property type="match status" value="1"/>
</dbReference>
<accession>A0A084AKG1</accession>
<evidence type="ECO:0000256" key="9">
    <source>
        <dbReference type="ARBA" id="ARBA00032665"/>
    </source>
</evidence>
<dbReference type="PANTHER" id="PTHR42765">
    <property type="entry name" value="SOLEUCYL-TRNA SYNTHETASE"/>
    <property type="match status" value="1"/>
</dbReference>
<comment type="catalytic activity">
    <reaction evidence="10">
        <text>tRNA(Ile) + L-isoleucine + ATP = L-isoleucyl-tRNA(Ile) + AMP + diphosphate</text>
        <dbReference type="Rhea" id="RHEA:11060"/>
        <dbReference type="Rhea" id="RHEA-COMP:9666"/>
        <dbReference type="Rhea" id="RHEA-COMP:9695"/>
        <dbReference type="ChEBI" id="CHEBI:30616"/>
        <dbReference type="ChEBI" id="CHEBI:33019"/>
        <dbReference type="ChEBI" id="CHEBI:58045"/>
        <dbReference type="ChEBI" id="CHEBI:78442"/>
        <dbReference type="ChEBI" id="CHEBI:78528"/>
        <dbReference type="ChEBI" id="CHEBI:456215"/>
        <dbReference type="EC" id="6.1.1.5"/>
    </reaction>
</comment>
<evidence type="ECO:0000256" key="13">
    <source>
        <dbReference type="SAM" id="MobiDB-lite"/>
    </source>
</evidence>
<dbReference type="GO" id="GO:0006428">
    <property type="term" value="P:isoleucyl-tRNA aminoacylation"/>
    <property type="evidence" value="ECO:0007669"/>
    <property type="project" value="InterPro"/>
</dbReference>
<dbReference type="GO" id="GO:0004822">
    <property type="term" value="F:isoleucine-tRNA ligase activity"/>
    <property type="evidence" value="ECO:0007669"/>
    <property type="project" value="UniProtKB-EC"/>
</dbReference>
<evidence type="ECO:0000313" key="17">
    <source>
        <dbReference type="Proteomes" id="UP000028045"/>
    </source>
</evidence>
<evidence type="ECO:0000256" key="10">
    <source>
        <dbReference type="ARBA" id="ARBA00048359"/>
    </source>
</evidence>
<dbReference type="EC" id="6.1.1.5" evidence="3"/>
<dbReference type="HOGENOM" id="CLU_001493_7_2_1"/>
<proteinExistence type="inferred from homology"/>
<protein>
    <recommendedName>
        <fullName evidence="11">Isoleucine--tRNA ligase, mitochondrial</fullName>
        <ecNumber evidence="3">6.1.1.5</ecNumber>
    </recommendedName>
    <alternativeName>
        <fullName evidence="9">Isoleucyl-tRNA synthetase</fullName>
    </alternativeName>
</protein>
<dbReference type="PRINTS" id="PR00984">
    <property type="entry name" value="TRNASYNTHILE"/>
</dbReference>
<dbReference type="GO" id="GO:0005739">
    <property type="term" value="C:mitochondrion"/>
    <property type="evidence" value="ECO:0007669"/>
    <property type="project" value="UniProtKB-SubCell"/>
</dbReference>
<dbReference type="GO" id="GO:0005524">
    <property type="term" value="F:ATP binding"/>
    <property type="evidence" value="ECO:0007669"/>
    <property type="project" value="UniProtKB-KW"/>
</dbReference>
<evidence type="ECO:0000256" key="8">
    <source>
        <dbReference type="ARBA" id="ARBA00023146"/>
    </source>
</evidence>
<keyword evidence="6 12" id="KW-0067">ATP-binding</keyword>
<keyword evidence="7 12" id="KW-0648">Protein biosynthesis</keyword>
<feature type="domain" description="Aminoacyl-tRNA synthetase class Ia" evidence="14">
    <location>
        <begin position="35"/>
        <end position="667"/>
    </location>
</feature>
<evidence type="ECO:0000256" key="4">
    <source>
        <dbReference type="ARBA" id="ARBA00022598"/>
    </source>
</evidence>
<keyword evidence="4 12" id="KW-0436">Ligase</keyword>
<dbReference type="GO" id="GO:0032543">
    <property type="term" value="P:mitochondrial translation"/>
    <property type="evidence" value="ECO:0007669"/>
    <property type="project" value="TreeGrafter"/>
</dbReference>
<dbReference type="GO" id="GO:0000049">
    <property type="term" value="F:tRNA binding"/>
    <property type="evidence" value="ECO:0007669"/>
    <property type="project" value="InterPro"/>
</dbReference>
<dbReference type="InterPro" id="IPR013155">
    <property type="entry name" value="M/V/L/I-tRNA-synth_anticd-bd"/>
</dbReference>
<dbReference type="SUPFAM" id="SSF52374">
    <property type="entry name" value="Nucleotidylyl transferase"/>
    <property type="match status" value="1"/>
</dbReference>
<reference evidence="16 17" key="1">
    <citation type="journal article" date="2014" name="BMC Genomics">
        <title>Comparative genome sequencing reveals chemotype-specific gene clusters in the toxigenic black mold Stachybotrys.</title>
        <authorList>
            <person name="Semeiks J."/>
            <person name="Borek D."/>
            <person name="Otwinowski Z."/>
            <person name="Grishin N.V."/>
        </authorList>
    </citation>
    <scope>NUCLEOTIDE SEQUENCE [LARGE SCALE GENOMIC DNA]</scope>
    <source>
        <strain evidence="17">CBS 109288 / IBT 7711</strain>
    </source>
</reference>
<evidence type="ECO:0000256" key="12">
    <source>
        <dbReference type="RuleBase" id="RU363035"/>
    </source>
</evidence>
<dbReference type="InterPro" id="IPR009008">
    <property type="entry name" value="Val/Leu/Ile-tRNA-synth_edit"/>
</dbReference>
<feature type="compositionally biased region" description="Low complexity" evidence="13">
    <location>
        <begin position="624"/>
        <end position="640"/>
    </location>
</feature>
<dbReference type="InterPro" id="IPR050081">
    <property type="entry name" value="Ile-tRNA_ligase"/>
</dbReference>
<dbReference type="InterPro" id="IPR001412">
    <property type="entry name" value="aa-tRNA-synth_I_CS"/>
</dbReference>
<dbReference type="SUPFAM" id="SSF47323">
    <property type="entry name" value="Anticodon-binding domain of a subclass of class I aminoacyl-tRNA synthetases"/>
    <property type="match status" value="1"/>
</dbReference>
<evidence type="ECO:0000259" key="15">
    <source>
        <dbReference type="Pfam" id="PF08264"/>
    </source>
</evidence>
<evidence type="ECO:0000256" key="1">
    <source>
        <dbReference type="ARBA" id="ARBA00004173"/>
    </source>
</evidence>
<dbReference type="Pfam" id="PF08264">
    <property type="entry name" value="Anticodon_1"/>
    <property type="match status" value="1"/>
</dbReference>
<dbReference type="FunFam" id="3.40.50.620:FF:000111">
    <property type="entry name" value="Mitochondrial isoleucyl-tRNA synthetase"/>
    <property type="match status" value="1"/>
</dbReference>
<dbReference type="Gene3D" id="1.10.730.20">
    <property type="match status" value="1"/>
</dbReference>
<dbReference type="InterPro" id="IPR014729">
    <property type="entry name" value="Rossmann-like_a/b/a_fold"/>
</dbReference>
<comment type="similarity">
    <text evidence="2 12">Belongs to the class-I aminoacyl-tRNA synthetase family.</text>
</comment>
<evidence type="ECO:0000313" key="16">
    <source>
        <dbReference type="EMBL" id="KEY65790.1"/>
    </source>
</evidence>
<evidence type="ECO:0000259" key="14">
    <source>
        <dbReference type="Pfam" id="PF00133"/>
    </source>
</evidence>
<keyword evidence="8 12" id="KW-0030">Aminoacyl-tRNA synthetase</keyword>
<evidence type="ECO:0000256" key="2">
    <source>
        <dbReference type="ARBA" id="ARBA00005594"/>
    </source>
</evidence>
<keyword evidence="17" id="KW-1185">Reference proteome</keyword>